<dbReference type="Gene3D" id="3.50.50.60">
    <property type="entry name" value="FAD/NAD(P)-binding domain"/>
    <property type="match status" value="2"/>
</dbReference>
<dbReference type="InterPro" id="IPR023753">
    <property type="entry name" value="FAD/NAD-binding_dom"/>
</dbReference>
<evidence type="ECO:0000256" key="7">
    <source>
        <dbReference type="RuleBase" id="RU003880"/>
    </source>
</evidence>
<dbReference type="RefSeq" id="WP_022866905.1">
    <property type="nucleotide sequence ID" value="NZ_CAMYCL010000004.1"/>
</dbReference>
<evidence type="ECO:0000256" key="4">
    <source>
        <dbReference type="ARBA" id="ARBA00023157"/>
    </source>
</evidence>
<keyword evidence="5 7" id="KW-0676">Redox-active center</keyword>
<dbReference type="InterPro" id="IPR008255">
    <property type="entry name" value="Pyr_nucl-diS_OxRdtase_2_AS"/>
</dbReference>
<evidence type="ECO:0000259" key="9">
    <source>
        <dbReference type="Pfam" id="PF07992"/>
    </source>
</evidence>
<accession>A0AAW9HZM0</accession>
<name>A0AAW9HZM0_9ACTO</name>
<keyword evidence="1 7" id="KW-0285">Flavoprotein</keyword>
<dbReference type="PROSITE" id="PS00573">
    <property type="entry name" value="PYRIDINE_REDOX_2"/>
    <property type="match status" value="1"/>
</dbReference>
<evidence type="ECO:0000256" key="6">
    <source>
        <dbReference type="ARBA" id="ARBA00048132"/>
    </source>
</evidence>
<dbReference type="Proteomes" id="UP001281731">
    <property type="component" value="Unassembled WGS sequence"/>
</dbReference>
<sequence>MSDSVVRNVIIVGSGPAGWTAALYTARAGLNPLVIGGAIDVGGALMQTTEVENFPGFPEGIMGPDLMHRMQEQAEKFGAEIEYDDAISFDLYGDIKTIRTEDAEFKAKTVILALGSSYKKLGLEGEVMYSARGVSYCATCDGFFFKDKEVAVVGGGDSAATEALFLARMASTVHLIHRRDSLRASNIMVQRLQKNPKIKIHWNSQVSDILGEEGGNMNSIVLRNTVTQAEEALPMDGLFVAIGHQPRTDILDGAVELDIDGYIKVNDPHTHTNIPGVFACGDVVDKHYRQAISAAGTGCRAALDAEKYIEFNAHK</sequence>
<dbReference type="NCBIfam" id="TIGR01292">
    <property type="entry name" value="TRX_reduct"/>
    <property type="match status" value="1"/>
</dbReference>
<gene>
    <name evidence="11" type="primary">trxB</name>
    <name evidence="11" type="ORF">R6G80_07000</name>
    <name evidence="10" type="ORF">R6G86_05570</name>
</gene>
<dbReference type="Proteomes" id="UP001275049">
    <property type="component" value="Unassembled WGS sequence"/>
</dbReference>
<evidence type="ECO:0000256" key="1">
    <source>
        <dbReference type="ARBA" id="ARBA00022630"/>
    </source>
</evidence>
<evidence type="ECO:0000256" key="2">
    <source>
        <dbReference type="ARBA" id="ARBA00022827"/>
    </source>
</evidence>
<keyword evidence="8" id="KW-0521">NADP</keyword>
<dbReference type="PRINTS" id="PR00368">
    <property type="entry name" value="FADPNR"/>
</dbReference>
<comment type="similarity">
    <text evidence="7">Belongs to the class-II pyridine nucleotide-disulfide oxidoreductase family.</text>
</comment>
<dbReference type="InterPro" id="IPR005982">
    <property type="entry name" value="Thioredox_Rdtase"/>
</dbReference>
<dbReference type="PRINTS" id="PR00469">
    <property type="entry name" value="PNDRDTASEII"/>
</dbReference>
<evidence type="ECO:0000313" key="10">
    <source>
        <dbReference type="EMBL" id="MDY5133207.1"/>
    </source>
</evidence>
<keyword evidence="3 7" id="KW-0560">Oxidoreductase</keyword>
<dbReference type="InterPro" id="IPR036188">
    <property type="entry name" value="FAD/NAD-bd_sf"/>
</dbReference>
<dbReference type="SUPFAM" id="SSF51905">
    <property type="entry name" value="FAD/NAD(P)-binding domain"/>
    <property type="match status" value="1"/>
</dbReference>
<evidence type="ECO:0000256" key="5">
    <source>
        <dbReference type="ARBA" id="ARBA00023284"/>
    </source>
</evidence>
<feature type="domain" description="FAD/NAD(P)-binding" evidence="9">
    <location>
        <begin position="8"/>
        <end position="298"/>
    </location>
</feature>
<evidence type="ECO:0000256" key="8">
    <source>
        <dbReference type="RuleBase" id="RU003881"/>
    </source>
</evidence>
<keyword evidence="2 7" id="KW-0274">FAD</keyword>
<evidence type="ECO:0000313" key="12">
    <source>
        <dbReference type="Proteomes" id="UP001275049"/>
    </source>
</evidence>
<dbReference type="GO" id="GO:0005737">
    <property type="term" value="C:cytoplasm"/>
    <property type="evidence" value="ECO:0007669"/>
    <property type="project" value="InterPro"/>
</dbReference>
<dbReference type="EMBL" id="JAWNGA010000008">
    <property type="protein sequence ID" value="MDY5133207.1"/>
    <property type="molecule type" value="Genomic_DNA"/>
</dbReference>
<comment type="catalytic activity">
    <reaction evidence="6 7">
        <text>[thioredoxin]-dithiol + NADP(+) = [thioredoxin]-disulfide + NADPH + H(+)</text>
        <dbReference type="Rhea" id="RHEA:20345"/>
        <dbReference type="Rhea" id="RHEA-COMP:10698"/>
        <dbReference type="Rhea" id="RHEA-COMP:10700"/>
        <dbReference type="ChEBI" id="CHEBI:15378"/>
        <dbReference type="ChEBI" id="CHEBI:29950"/>
        <dbReference type="ChEBI" id="CHEBI:50058"/>
        <dbReference type="ChEBI" id="CHEBI:57783"/>
        <dbReference type="ChEBI" id="CHEBI:58349"/>
        <dbReference type="EC" id="1.8.1.9"/>
    </reaction>
</comment>
<keyword evidence="4" id="KW-1015">Disulfide bond</keyword>
<organism evidence="11 13">
    <name type="scientific">Actinotignum urinale</name>
    <dbReference type="NCBI Taxonomy" id="190146"/>
    <lineage>
        <taxon>Bacteria</taxon>
        <taxon>Bacillati</taxon>
        <taxon>Actinomycetota</taxon>
        <taxon>Actinomycetes</taxon>
        <taxon>Actinomycetales</taxon>
        <taxon>Actinomycetaceae</taxon>
        <taxon>Actinotignum</taxon>
    </lineage>
</organism>
<dbReference type="AlphaFoldDB" id="A0AAW9HZM0"/>
<protein>
    <recommendedName>
        <fullName evidence="7">Thioredoxin reductase</fullName>
        <ecNumber evidence="7">1.8.1.9</ecNumber>
    </recommendedName>
</protein>
<proteinExistence type="inferred from homology"/>
<evidence type="ECO:0000256" key="3">
    <source>
        <dbReference type="ARBA" id="ARBA00023002"/>
    </source>
</evidence>
<dbReference type="GO" id="GO:0004791">
    <property type="term" value="F:thioredoxin-disulfide reductase (NADPH) activity"/>
    <property type="evidence" value="ECO:0007669"/>
    <property type="project" value="UniProtKB-UniRule"/>
</dbReference>
<dbReference type="Pfam" id="PF07992">
    <property type="entry name" value="Pyr_redox_2"/>
    <property type="match status" value="1"/>
</dbReference>
<dbReference type="GO" id="GO:0019430">
    <property type="term" value="P:removal of superoxide radicals"/>
    <property type="evidence" value="ECO:0007669"/>
    <property type="project" value="UniProtKB-UniRule"/>
</dbReference>
<dbReference type="EMBL" id="JAWNGC010000009">
    <property type="protein sequence ID" value="MDY5155464.1"/>
    <property type="molecule type" value="Genomic_DNA"/>
</dbReference>
<dbReference type="PANTHER" id="PTHR48105">
    <property type="entry name" value="THIOREDOXIN REDUCTASE 1-RELATED-RELATED"/>
    <property type="match status" value="1"/>
</dbReference>
<keyword evidence="12" id="KW-1185">Reference proteome</keyword>
<comment type="caution">
    <text evidence="11">The sequence shown here is derived from an EMBL/GenBank/DDBJ whole genome shotgun (WGS) entry which is preliminary data.</text>
</comment>
<dbReference type="InterPro" id="IPR050097">
    <property type="entry name" value="Ferredoxin-NADP_redctase_2"/>
</dbReference>
<comment type="cofactor">
    <cofactor evidence="8">
        <name>FAD</name>
        <dbReference type="ChEBI" id="CHEBI:57692"/>
    </cofactor>
    <text evidence="8">Binds 1 FAD per subunit.</text>
</comment>
<evidence type="ECO:0000313" key="11">
    <source>
        <dbReference type="EMBL" id="MDY5155464.1"/>
    </source>
</evidence>
<dbReference type="EC" id="1.8.1.9" evidence="7"/>
<evidence type="ECO:0000313" key="13">
    <source>
        <dbReference type="Proteomes" id="UP001281731"/>
    </source>
</evidence>
<reference evidence="11 12" key="1">
    <citation type="submission" date="2023-10" db="EMBL/GenBank/DDBJ databases">
        <title>Whole Genome based description of the genera Actinobaculum and Actinotignum reveals a complex phylogenetic relationship within the species included in the genus Actinotignum.</title>
        <authorList>
            <person name="Jensen C.S."/>
            <person name="Dargis R."/>
            <person name="Kemp M."/>
            <person name="Christensen J.J."/>
        </authorList>
    </citation>
    <scope>NUCLEOTIDE SEQUENCE</scope>
    <source>
        <strain evidence="11">SLA_B511</strain>
        <strain evidence="10 12">SLA_B974</strain>
    </source>
</reference>
<comment type="subunit">
    <text evidence="7">Homodimer.</text>
</comment>